<name>A0AAV4PG80_9ARAC</name>
<protein>
    <submittedName>
        <fullName evidence="1">Uncharacterized protein</fullName>
    </submittedName>
</protein>
<organism evidence="1 2">
    <name type="scientific">Caerostris darwini</name>
    <dbReference type="NCBI Taxonomy" id="1538125"/>
    <lineage>
        <taxon>Eukaryota</taxon>
        <taxon>Metazoa</taxon>
        <taxon>Ecdysozoa</taxon>
        <taxon>Arthropoda</taxon>
        <taxon>Chelicerata</taxon>
        <taxon>Arachnida</taxon>
        <taxon>Araneae</taxon>
        <taxon>Araneomorphae</taxon>
        <taxon>Entelegynae</taxon>
        <taxon>Araneoidea</taxon>
        <taxon>Araneidae</taxon>
        <taxon>Caerostris</taxon>
    </lineage>
</organism>
<evidence type="ECO:0000313" key="1">
    <source>
        <dbReference type="EMBL" id="GIX95058.1"/>
    </source>
</evidence>
<proteinExistence type="predicted"/>
<accession>A0AAV4PG80</accession>
<keyword evidence="2" id="KW-1185">Reference proteome</keyword>
<evidence type="ECO:0000313" key="2">
    <source>
        <dbReference type="Proteomes" id="UP001054837"/>
    </source>
</evidence>
<dbReference type="AlphaFoldDB" id="A0AAV4PG80"/>
<dbReference type="EMBL" id="BPLQ01002700">
    <property type="protein sequence ID" value="GIX95058.1"/>
    <property type="molecule type" value="Genomic_DNA"/>
</dbReference>
<comment type="caution">
    <text evidence="1">The sequence shown here is derived from an EMBL/GenBank/DDBJ whole genome shotgun (WGS) entry which is preliminary data.</text>
</comment>
<gene>
    <name evidence="1" type="ORF">CDAR_128481</name>
</gene>
<reference evidence="1 2" key="1">
    <citation type="submission" date="2021-06" db="EMBL/GenBank/DDBJ databases">
        <title>Caerostris darwini draft genome.</title>
        <authorList>
            <person name="Kono N."/>
            <person name="Arakawa K."/>
        </authorList>
    </citation>
    <scope>NUCLEOTIDE SEQUENCE [LARGE SCALE GENOMIC DNA]</scope>
</reference>
<dbReference type="Proteomes" id="UP001054837">
    <property type="component" value="Unassembled WGS sequence"/>
</dbReference>
<sequence length="122" mass="13764">MIDALHVLSSFAHVPNVLPQKSLIRTLTTHPIILDVNTIDAIIRTSRFTSRRQQEAQIGSGSGHTLSKMPDPDLSLLYHDFPLSMIFIYHLTTDVIISTSSFPSRMQPEVQIGFWQMATLYP</sequence>